<comment type="caution">
    <text evidence="1">The sequence shown here is derived from an EMBL/GenBank/DDBJ whole genome shotgun (WGS) entry which is preliminary data.</text>
</comment>
<evidence type="ECO:0000313" key="2">
    <source>
        <dbReference type="Proteomes" id="UP000624703"/>
    </source>
</evidence>
<dbReference type="RefSeq" id="WP_200310718.1">
    <property type="nucleotide sequence ID" value="NZ_JAENIM010000031.1"/>
</dbReference>
<proteinExistence type="predicted"/>
<sequence length="103" mass="11938">MKFLCIPKKEERKIWDKEYDDVFLKRFCEYLVVHFNAEYKGDSWGLWGAQEVTRYDFSIPDKSITVMTETYMGVTLCGEKSLVDQITEKASTDGIFRQGACAS</sequence>
<organism evidence="1 2">
    <name type="scientific">Persicirhabdus sediminis</name>
    <dbReference type="NCBI Taxonomy" id="454144"/>
    <lineage>
        <taxon>Bacteria</taxon>
        <taxon>Pseudomonadati</taxon>
        <taxon>Verrucomicrobiota</taxon>
        <taxon>Verrucomicrobiia</taxon>
        <taxon>Verrucomicrobiales</taxon>
        <taxon>Verrucomicrobiaceae</taxon>
        <taxon>Persicirhabdus</taxon>
    </lineage>
</organism>
<evidence type="ECO:0000313" key="1">
    <source>
        <dbReference type="EMBL" id="MBK1790692.1"/>
    </source>
</evidence>
<dbReference type="AlphaFoldDB" id="A0A8J7MCL9"/>
<gene>
    <name evidence="1" type="ORF">JIN82_05935</name>
</gene>
<keyword evidence="2" id="KW-1185">Reference proteome</keyword>
<reference evidence="1" key="1">
    <citation type="submission" date="2021-01" db="EMBL/GenBank/DDBJ databases">
        <title>Modified the classification status of verrucomicrobia.</title>
        <authorList>
            <person name="Feng X."/>
        </authorList>
    </citation>
    <scope>NUCLEOTIDE SEQUENCE</scope>
    <source>
        <strain evidence="1">_KCTC 22039</strain>
    </source>
</reference>
<dbReference type="EMBL" id="JAENIM010000031">
    <property type="protein sequence ID" value="MBK1790692.1"/>
    <property type="molecule type" value="Genomic_DNA"/>
</dbReference>
<accession>A0A8J7MCL9</accession>
<dbReference type="Proteomes" id="UP000624703">
    <property type="component" value="Unassembled WGS sequence"/>
</dbReference>
<protein>
    <submittedName>
        <fullName evidence="1">Uncharacterized protein</fullName>
    </submittedName>
</protein>
<name>A0A8J7MCL9_9BACT</name>